<keyword evidence="4" id="KW-1185">Reference proteome</keyword>
<name>A0A1M5L0W0_9ALTE</name>
<feature type="chain" id="PRO_5012657666" evidence="2">
    <location>
        <begin position="23"/>
        <end position="928"/>
    </location>
</feature>
<dbReference type="SUPFAM" id="SSF48452">
    <property type="entry name" value="TPR-like"/>
    <property type="match status" value="4"/>
</dbReference>
<dbReference type="OrthoDB" id="6110507at2"/>
<proteinExistence type="predicted"/>
<reference evidence="4" key="1">
    <citation type="submission" date="2016-11" db="EMBL/GenBank/DDBJ databases">
        <authorList>
            <person name="Varghese N."/>
            <person name="Submissions S."/>
        </authorList>
    </citation>
    <scope>NUCLEOTIDE SEQUENCE [LARGE SCALE GENOMIC DNA]</scope>
    <source>
        <strain evidence="4">CGMCC 1.8995</strain>
    </source>
</reference>
<evidence type="ECO:0000256" key="1">
    <source>
        <dbReference type="PROSITE-ProRule" id="PRU00339"/>
    </source>
</evidence>
<evidence type="ECO:0000256" key="2">
    <source>
        <dbReference type="SAM" id="SignalP"/>
    </source>
</evidence>
<organism evidence="3 4">
    <name type="scientific">Marisediminitalea aggregata</name>
    <dbReference type="NCBI Taxonomy" id="634436"/>
    <lineage>
        <taxon>Bacteria</taxon>
        <taxon>Pseudomonadati</taxon>
        <taxon>Pseudomonadota</taxon>
        <taxon>Gammaproteobacteria</taxon>
        <taxon>Alteromonadales</taxon>
        <taxon>Alteromonadaceae</taxon>
        <taxon>Marisediminitalea</taxon>
    </lineage>
</organism>
<dbReference type="Proteomes" id="UP000184520">
    <property type="component" value="Unassembled WGS sequence"/>
</dbReference>
<gene>
    <name evidence="3" type="ORF">SAMN05216361_2475</name>
</gene>
<sequence>MNNLLKCTFAGAMLLMSTSSLAQEKYEAALSAFNQEQIGEAYILLKNTLRDNPDHLPSKLLMGRILLIDGFTIDAIDEFEESLQLGADKNLALPYLSTAYLMQGEYDLVISLADSQPISTETKIALKLNAASAFIRQNKPSDAESEYQQILKLSPNNIAAVSSYTDMLISVGNLKSAEELLNSYRSQMPTSAALLHTYGKLQHAKGQKEAALDTFERVDAQQPSNPLYMRSLASALAELGKYDEARQVIAKIEQQTPADIQIRLLKARILALTKQQFEADKILQQLTQELSLLDEKQRNERIQLSVVTGIVAYINQNYELASTELARYVSDRTPSPEIVGMLADSLLRFGYYKDAITALEKHIDVVIKNPDVAVLTCELYISIRRNFKCERMLPELEKAYPDNTKVKLIHAKLLMSKFQYQAASDYLQANLSNNKEEPVAELKAILFGQIGDFNNAFIQASYLTEKWPDNLAYQIIRADIAVRLGRNEEATEIVNKALRLEPNHLGARVVKARIAFQQDKRTVAIELLESVVKEKRDSLSALLLLGQIYTLEGQFDLAVDRLLIAKALNASSPEPRELLVSIYRQTGDLKNAISEINQLLNLDRLNSEYMLQKADVLIEMRNYADAASQLNVVYATWSDQAFDLLRLSKIQRTALDYPGAERSIKRAIELKPKWEQAHAEYINFLVEQSRLESAKEELASYQKTFGSNANYLMLRGDLAFAQNEVEGAFSYYLKSHQAMTSFNMPLLKLYVLAQQNQQYRNKFIKYVKEFTASGNRSLIVKQILADALMLDKQYDEAEKIYTVLLDEDQLAQRAFILNNMANIYADKDIEKALEYSKQALDITNNSAPLLDTYGWLLVSANQLEKGLDTLRRAYAVNSEDPTIQYHIAATLEKLGKKEEAKEELIRNNTLEKTFPDKADAEALFKRLD</sequence>
<protein>
    <submittedName>
        <fullName evidence="3">Putative PEP-CTERM system TPR-repeat lipoprotein</fullName>
    </submittedName>
</protein>
<dbReference type="InterPro" id="IPR019734">
    <property type="entry name" value="TPR_rpt"/>
</dbReference>
<dbReference type="STRING" id="634436.SAMN05216361_2475"/>
<evidence type="ECO:0000313" key="3">
    <source>
        <dbReference type="EMBL" id="SHG58585.1"/>
    </source>
</evidence>
<dbReference type="NCBIfam" id="TIGR02917">
    <property type="entry name" value="PEP_TPR_lipo"/>
    <property type="match status" value="1"/>
</dbReference>
<dbReference type="PANTHER" id="PTHR12558:SF13">
    <property type="entry name" value="CELL DIVISION CYCLE PROTEIN 27 HOMOLOG"/>
    <property type="match status" value="1"/>
</dbReference>
<keyword evidence="3" id="KW-0449">Lipoprotein</keyword>
<dbReference type="EMBL" id="FQWD01000004">
    <property type="protein sequence ID" value="SHG58585.1"/>
    <property type="molecule type" value="Genomic_DNA"/>
</dbReference>
<keyword evidence="1" id="KW-0802">TPR repeat</keyword>
<dbReference type="Pfam" id="PF13181">
    <property type="entry name" value="TPR_8"/>
    <property type="match status" value="2"/>
</dbReference>
<evidence type="ECO:0000313" key="4">
    <source>
        <dbReference type="Proteomes" id="UP000184520"/>
    </source>
</evidence>
<dbReference type="Pfam" id="PF13429">
    <property type="entry name" value="TPR_15"/>
    <property type="match status" value="1"/>
</dbReference>
<feature type="repeat" description="TPR" evidence="1">
    <location>
        <begin position="124"/>
        <end position="157"/>
    </location>
</feature>
<dbReference type="AlphaFoldDB" id="A0A1M5L0W0"/>
<dbReference type="InterPro" id="IPR011990">
    <property type="entry name" value="TPR-like_helical_dom_sf"/>
</dbReference>
<dbReference type="Gene3D" id="1.25.40.10">
    <property type="entry name" value="Tetratricopeptide repeat domain"/>
    <property type="match status" value="6"/>
</dbReference>
<keyword evidence="2" id="KW-0732">Signal</keyword>
<dbReference type="SMART" id="SM00028">
    <property type="entry name" value="TPR"/>
    <property type="match status" value="12"/>
</dbReference>
<dbReference type="PANTHER" id="PTHR12558">
    <property type="entry name" value="CELL DIVISION CYCLE 16,23,27"/>
    <property type="match status" value="1"/>
</dbReference>
<dbReference type="Pfam" id="PF13432">
    <property type="entry name" value="TPR_16"/>
    <property type="match status" value="2"/>
</dbReference>
<feature type="signal peptide" evidence="2">
    <location>
        <begin position="1"/>
        <end position="22"/>
    </location>
</feature>
<dbReference type="InterPro" id="IPR014266">
    <property type="entry name" value="PEP-CTERM_TPR_PrsT"/>
</dbReference>
<dbReference type="PROSITE" id="PS50005">
    <property type="entry name" value="TPR"/>
    <property type="match status" value="1"/>
</dbReference>
<accession>A0A1M5L0W0</accession>